<feature type="region of interest" description="Disordered" evidence="1">
    <location>
        <begin position="63"/>
        <end position="93"/>
    </location>
</feature>
<reference evidence="2 3" key="1">
    <citation type="submission" date="2013-07" db="EMBL/GenBank/DDBJ databases">
        <authorList>
            <consortium name="DOE Joint Genome Institute"/>
            <person name="Reeve W."/>
            <person name="Huntemann M."/>
            <person name="Han J."/>
            <person name="Chen A."/>
            <person name="Kyrpides N."/>
            <person name="Mavromatis K."/>
            <person name="Markowitz V."/>
            <person name="Palaniappan K."/>
            <person name="Ivanova N."/>
            <person name="Schaumberg A."/>
            <person name="Pati A."/>
            <person name="Liolios K."/>
            <person name="Nordberg H.P."/>
            <person name="Cantor M.N."/>
            <person name="Hua S.X."/>
            <person name="Woyke T."/>
        </authorList>
    </citation>
    <scope>NUCLEOTIDE SEQUENCE [LARGE SCALE GENOMIC DNA]</scope>
    <source>
        <strain evidence="2 3">DSM 43889</strain>
    </source>
</reference>
<feature type="compositionally biased region" description="Polar residues" evidence="1">
    <location>
        <begin position="1"/>
        <end position="13"/>
    </location>
</feature>
<feature type="compositionally biased region" description="Low complexity" evidence="1">
    <location>
        <begin position="65"/>
        <end position="76"/>
    </location>
</feature>
<sequence>MNAQSSTPRSSRAGSGAGLVARSSNRGPSQSTGSTSSARTVVSAGATRVSLAIRAGSVMTATAPLSARRWASSSSLDRGLTGTPTAEARAVAR</sequence>
<proteinExistence type="predicted"/>
<accession>A0ABT1JEJ9</accession>
<evidence type="ECO:0000313" key="2">
    <source>
        <dbReference type="EMBL" id="MCP2330925.1"/>
    </source>
</evidence>
<name>A0ABT1JEJ9_ACTCY</name>
<protein>
    <submittedName>
        <fullName evidence="2">Uncharacterized protein</fullName>
    </submittedName>
</protein>
<reference evidence="2 3" key="2">
    <citation type="submission" date="2022-06" db="EMBL/GenBank/DDBJ databases">
        <title>Genomic Encyclopedia of Type Strains, Phase I: the one thousand microbial genomes (KMG-I) project.</title>
        <authorList>
            <person name="Kyrpides N."/>
        </authorList>
    </citation>
    <scope>NUCLEOTIDE SEQUENCE [LARGE SCALE GENOMIC DNA]</scope>
    <source>
        <strain evidence="2 3">DSM 43889</strain>
    </source>
</reference>
<keyword evidence="3" id="KW-1185">Reference proteome</keyword>
<feature type="region of interest" description="Disordered" evidence="1">
    <location>
        <begin position="1"/>
        <end position="43"/>
    </location>
</feature>
<evidence type="ECO:0000256" key="1">
    <source>
        <dbReference type="SAM" id="MobiDB-lite"/>
    </source>
</evidence>
<gene>
    <name evidence="2" type="ORF">G443_001195</name>
</gene>
<dbReference type="Proteomes" id="UP000791080">
    <property type="component" value="Unassembled WGS sequence"/>
</dbReference>
<organism evidence="2 3">
    <name type="scientific">Actinoalloteichus caeruleus DSM 43889</name>
    <dbReference type="NCBI Taxonomy" id="1120930"/>
    <lineage>
        <taxon>Bacteria</taxon>
        <taxon>Bacillati</taxon>
        <taxon>Actinomycetota</taxon>
        <taxon>Actinomycetes</taxon>
        <taxon>Pseudonocardiales</taxon>
        <taxon>Pseudonocardiaceae</taxon>
        <taxon>Actinoalloteichus</taxon>
        <taxon>Actinoalloteichus cyanogriseus</taxon>
    </lineage>
</organism>
<feature type="compositionally biased region" description="Polar residues" evidence="1">
    <location>
        <begin position="22"/>
        <end position="40"/>
    </location>
</feature>
<dbReference type="EMBL" id="AUBJ02000001">
    <property type="protein sequence ID" value="MCP2330925.1"/>
    <property type="molecule type" value="Genomic_DNA"/>
</dbReference>
<evidence type="ECO:0000313" key="3">
    <source>
        <dbReference type="Proteomes" id="UP000791080"/>
    </source>
</evidence>
<comment type="caution">
    <text evidence="2">The sequence shown here is derived from an EMBL/GenBank/DDBJ whole genome shotgun (WGS) entry which is preliminary data.</text>
</comment>